<dbReference type="InterPro" id="IPR050330">
    <property type="entry name" value="Bact_OuterMem_StrucFunc"/>
</dbReference>
<dbReference type="Gene3D" id="3.30.1330.60">
    <property type="entry name" value="OmpA-like domain"/>
    <property type="match status" value="1"/>
</dbReference>
<dbReference type="PROSITE" id="PS51257">
    <property type="entry name" value="PROKAR_LIPOPROTEIN"/>
    <property type="match status" value="1"/>
</dbReference>
<keyword evidence="8" id="KW-1185">Reference proteome</keyword>
<dbReference type="PROSITE" id="PS51123">
    <property type="entry name" value="OMPA_2"/>
    <property type="match status" value="1"/>
</dbReference>
<feature type="signal peptide" evidence="5">
    <location>
        <begin position="1"/>
        <end position="22"/>
    </location>
</feature>
<evidence type="ECO:0000256" key="2">
    <source>
        <dbReference type="ARBA" id="ARBA00023136"/>
    </source>
</evidence>
<dbReference type="GO" id="GO:0009279">
    <property type="term" value="C:cell outer membrane"/>
    <property type="evidence" value="ECO:0007669"/>
    <property type="project" value="UniProtKB-SubCell"/>
</dbReference>
<evidence type="ECO:0000256" key="5">
    <source>
        <dbReference type="SAM" id="SignalP"/>
    </source>
</evidence>
<dbReference type="InterPro" id="IPR006690">
    <property type="entry name" value="OMPA-like_CS"/>
</dbReference>
<dbReference type="Pfam" id="PF14346">
    <property type="entry name" value="DUF4398"/>
    <property type="match status" value="1"/>
</dbReference>
<dbReference type="KEGG" id="daer:H9K75_15045"/>
<feature type="compositionally biased region" description="Low complexity" evidence="4">
    <location>
        <begin position="121"/>
        <end position="149"/>
    </location>
</feature>
<proteinExistence type="predicted"/>
<feature type="domain" description="OmpA-like" evidence="6">
    <location>
        <begin position="174"/>
        <end position="291"/>
    </location>
</feature>
<evidence type="ECO:0000259" key="6">
    <source>
        <dbReference type="PROSITE" id="PS51123"/>
    </source>
</evidence>
<dbReference type="InterPro" id="IPR025511">
    <property type="entry name" value="DUF4398"/>
</dbReference>
<dbReference type="SUPFAM" id="SSF103088">
    <property type="entry name" value="OmpA-like"/>
    <property type="match status" value="1"/>
</dbReference>
<dbReference type="PANTHER" id="PTHR30329:SF20">
    <property type="entry name" value="EXPORTED PROTEIN"/>
    <property type="match status" value="1"/>
</dbReference>
<dbReference type="AlphaFoldDB" id="A0A7H0GQJ4"/>
<name>A0A7H0GQJ4_9BURK</name>
<reference evidence="7 8" key="1">
    <citation type="submission" date="2020-08" db="EMBL/GenBank/DDBJ databases">
        <title>Genome sequence of Diaphorobacter aerolatus KACC 16536T.</title>
        <authorList>
            <person name="Hyun D.-W."/>
            <person name="Bae J.-W."/>
        </authorList>
    </citation>
    <scope>NUCLEOTIDE SEQUENCE [LARGE SCALE GENOMIC DNA]</scope>
    <source>
        <strain evidence="7 8">KACC 16536</strain>
    </source>
</reference>
<keyword evidence="2 3" id="KW-0472">Membrane</keyword>
<comment type="subcellular location">
    <subcellularLocation>
        <location evidence="1">Cell outer membrane</location>
    </subcellularLocation>
</comment>
<evidence type="ECO:0000256" key="4">
    <source>
        <dbReference type="SAM" id="MobiDB-lite"/>
    </source>
</evidence>
<dbReference type="Proteomes" id="UP000516028">
    <property type="component" value="Chromosome"/>
</dbReference>
<evidence type="ECO:0000313" key="7">
    <source>
        <dbReference type="EMBL" id="QNP50560.1"/>
    </source>
</evidence>
<feature type="region of interest" description="Disordered" evidence="4">
    <location>
        <begin position="119"/>
        <end position="149"/>
    </location>
</feature>
<organism evidence="7 8">
    <name type="scientific">Diaphorobacter aerolatus</name>
    <dbReference type="NCBI Taxonomy" id="1288495"/>
    <lineage>
        <taxon>Bacteria</taxon>
        <taxon>Pseudomonadati</taxon>
        <taxon>Pseudomonadota</taxon>
        <taxon>Betaproteobacteria</taxon>
        <taxon>Burkholderiales</taxon>
        <taxon>Comamonadaceae</taxon>
        <taxon>Diaphorobacter</taxon>
    </lineage>
</organism>
<dbReference type="InterPro" id="IPR036737">
    <property type="entry name" value="OmpA-like_sf"/>
</dbReference>
<dbReference type="Gene3D" id="1.20.1270.390">
    <property type="match status" value="1"/>
</dbReference>
<feature type="chain" id="PRO_5028962649" evidence="5">
    <location>
        <begin position="23"/>
        <end position="298"/>
    </location>
</feature>
<dbReference type="CDD" id="cd07185">
    <property type="entry name" value="OmpA_C-like"/>
    <property type="match status" value="1"/>
</dbReference>
<dbReference type="Pfam" id="PF00691">
    <property type="entry name" value="OmpA"/>
    <property type="match status" value="1"/>
</dbReference>
<gene>
    <name evidence="7" type="ORF">H9K75_15045</name>
</gene>
<dbReference type="PANTHER" id="PTHR30329">
    <property type="entry name" value="STATOR ELEMENT OF FLAGELLAR MOTOR COMPLEX"/>
    <property type="match status" value="1"/>
</dbReference>
<accession>A0A7H0GQJ4</accession>
<dbReference type="EMBL" id="CP060783">
    <property type="protein sequence ID" value="QNP50560.1"/>
    <property type="molecule type" value="Genomic_DNA"/>
</dbReference>
<evidence type="ECO:0000313" key="8">
    <source>
        <dbReference type="Proteomes" id="UP000516028"/>
    </source>
</evidence>
<protein>
    <submittedName>
        <fullName evidence="7">OmpA family protein</fullName>
    </submittedName>
</protein>
<keyword evidence="5" id="KW-0732">Signal</keyword>
<evidence type="ECO:0000256" key="1">
    <source>
        <dbReference type="ARBA" id="ARBA00004442"/>
    </source>
</evidence>
<dbReference type="PROSITE" id="PS01068">
    <property type="entry name" value="OMPA_1"/>
    <property type="match status" value="1"/>
</dbReference>
<sequence>MRGPLRRAGMLTTSVVAISLLAACASRNAPLEPLQKARAAVNTAMNDAKVVQLAPLELKSATDTLAQADTAWTKEADATEATHLSNLAVRRAQIAQNVAQTRQLDADIKQAGVNAERQRLQGDAARAQQQADQARAAAAASATAADRARQQTQAAQAQVKDLQARLNELQAQQTERGLLVTLGDVLFEFGKAELTSQAAPRLDKLAQFLTEFPNRKLLIEGYTDSVGTAAANQTLSERRAASVQSALASRGVAADRMTVRGYGKDFPVADNASPEGRAMNRRVEIVIADENGNLRSRR</sequence>
<dbReference type="InterPro" id="IPR006664">
    <property type="entry name" value="OMP_bac"/>
</dbReference>
<dbReference type="PRINTS" id="PR01021">
    <property type="entry name" value="OMPADOMAIN"/>
</dbReference>
<dbReference type="InterPro" id="IPR006665">
    <property type="entry name" value="OmpA-like"/>
</dbReference>
<evidence type="ECO:0000256" key="3">
    <source>
        <dbReference type="PROSITE-ProRule" id="PRU00473"/>
    </source>
</evidence>
<dbReference type="PRINTS" id="PR01023">
    <property type="entry name" value="NAFLGMOTY"/>
</dbReference>